<protein>
    <submittedName>
        <fullName evidence="3">Uncharacterized protein LOC120112233</fullName>
    </submittedName>
</protein>
<gene>
    <name evidence="3" type="primary">LOC120112233</name>
</gene>
<organism evidence="2 3">
    <name type="scientific">Phoenix dactylifera</name>
    <name type="common">Date palm</name>
    <dbReference type="NCBI Taxonomy" id="42345"/>
    <lineage>
        <taxon>Eukaryota</taxon>
        <taxon>Viridiplantae</taxon>
        <taxon>Streptophyta</taxon>
        <taxon>Embryophyta</taxon>
        <taxon>Tracheophyta</taxon>
        <taxon>Spermatophyta</taxon>
        <taxon>Magnoliopsida</taxon>
        <taxon>Liliopsida</taxon>
        <taxon>Arecaceae</taxon>
        <taxon>Coryphoideae</taxon>
        <taxon>Phoeniceae</taxon>
        <taxon>Phoenix</taxon>
    </lineage>
</organism>
<feature type="compositionally biased region" description="Low complexity" evidence="1">
    <location>
        <begin position="1"/>
        <end position="19"/>
    </location>
</feature>
<sequence>MLLVSPNPSPPSSLNSSLLTNRRRKPLPLTPHALNGDPKPDKVSSSSPSGIRHRQPTFENRLARFRLKYRIGTAKKTEQRRSRKSSGGKKKAMLPPVPLKKEVVARGLAVEVGGWPGWANHGNGTEIGD</sequence>
<dbReference type="RefSeq" id="XP_038987030.1">
    <property type="nucleotide sequence ID" value="XM_039131102.1"/>
</dbReference>
<dbReference type="GeneID" id="120112233"/>
<evidence type="ECO:0000256" key="1">
    <source>
        <dbReference type="SAM" id="MobiDB-lite"/>
    </source>
</evidence>
<reference evidence="3" key="2">
    <citation type="submission" date="2025-08" db="UniProtKB">
        <authorList>
            <consortium name="RefSeq"/>
        </authorList>
    </citation>
    <scope>IDENTIFICATION</scope>
    <source>
        <tissue evidence="3">Young leaves</tissue>
    </source>
</reference>
<keyword evidence="2" id="KW-1185">Reference proteome</keyword>
<dbReference type="OrthoDB" id="1934145at2759"/>
<accession>A0A8B9AL09</accession>
<feature type="compositionally biased region" description="Basic residues" evidence="1">
    <location>
        <begin position="81"/>
        <end position="92"/>
    </location>
</feature>
<dbReference type="Proteomes" id="UP000228380">
    <property type="component" value="Chromosome 10"/>
</dbReference>
<feature type="region of interest" description="Disordered" evidence="1">
    <location>
        <begin position="1"/>
        <end position="98"/>
    </location>
</feature>
<evidence type="ECO:0000313" key="3">
    <source>
        <dbReference type="RefSeq" id="XP_038987030.1"/>
    </source>
</evidence>
<evidence type="ECO:0000313" key="2">
    <source>
        <dbReference type="Proteomes" id="UP000228380"/>
    </source>
</evidence>
<dbReference type="AlphaFoldDB" id="A0A8B9AL09"/>
<reference evidence="2" key="1">
    <citation type="journal article" date="2019" name="Nat. Commun.">
        <title>Genome-wide association mapping of date palm fruit traits.</title>
        <authorList>
            <person name="Hazzouri K.M."/>
            <person name="Gros-Balthazard M."/>
            <person name="Flowers J.M."/>
            <person name="Copetti D."/>
            <person name="Lemansour A."/>
            <person name="Lebrun M."/>
            <person name="Masmoudi K."/>
            <person name="Ferrand S."/>
            <person name="Dhar M.I."/>
            <person name="Fresquez Z.A."/>
            <person name="Rosas U."/>
            <person name="Zhang J."/>
            <person name="Talag J."/>
            <person name="Lee S."/>
            <person name="Kudrna D."/>
            <person name="Powell R.F."/>
            <person name="Leitch I.J."/>
            <person name="Krueger R.R."/>
            <person name="Wing R.A."/>
            <person name="Amiri K.M.A."/>
            <person name="Purugganan M.D."/>
        </authorList>
    </citation>
    <scope>NUCLEOTIDE SEQUENCE [LARGE SCALE GENOMIC DNA]</scope>
    <source>
        <strain evidence="2">cv. Khalas</strain>
    </source>
</reference>
<proteinExistence type="predicted"/>
<name>A0A8B9AL09_PHODC</name>
<dbReference type="KEGG" id="pda:120112233"/>